<organism evidence="2 3">
    <name type="scientific">Aureimonas ureilytica</name>
    <dbReference type="NCBI Taxonomy" id="401562"/>
    <lineage>
        <taxon>Bacteria</taxon>
        <taxon>Pseudomonadati</taxon>
        <taxon>Pseudomonadota</taxon>
        <taxon>Alphaproteobacteria</taxon>
        <taxon>Hyphomicrobiales</taxon>
        <taxon>Aurantimonadaceae</taxon>
        <taxon>Aureimonas</taxon>
    </lineage>
</organism>
<accession>A0A175RWW6</accession>
<dbReference type="PANTHER" id="PTHR34068:SF1">
    <property type="entry name" value="UPF0145 PROTEIN YBJQ"/>
    <property type="match status" value="1"/>
</dbReference>
<comment type="similarity">
    <text evidence="1">Belongs to the UPF0145 family.</text>
</comment>
<dbReference type="PATRIC" id="fig|401562.4.peg.490"/>
<dbReference type="EMBL" id="LDQA01000011">
    <property type="protein sequence ID" value="KTR07379.1"/>
    <property type="molecule type" value="Genomic_DNA"/>
</dbReference>
<protein>
    <submittedName>
        <fullName evidence="2">Uncharacterized protein</fullName>
    </submittedName>
</protein>
<sequence length="117" mass="12380">MLQRASSVILTTGLDVPGRQILEILGVIGAESALGMNIFRDGANAWRDVIGGRSQTIQSALRTNRENCMRELQVEALKAGAEAVIAINLNYSEFTSQTVGGGMLFTAVTGTAVKLSP</sequence>
<dbReference type="Pfam" id="PF01906">
    <property type="entry name" value="YbjQ_1"/>
    <property type="match status" value="1"/>
</dbReference>
<dbReference type="AlphaFoldDB" id="A0A175RWW6"/>
<name>A0A175RWW6_9HYPH</name>
<evidence type="ECO:0000313" key="3">
    <source>
        <dbReference type="Proteomes" id="UP000078529"/>
    </source>
</evidence>
<reference evidence="2 3" key="1">
    <citation type="journal article" date="2016" name="Front. Microbiol.">
        <title>Genomic Resource of Rice Seed Associated Bacteria.</title>
        <authorList>
            <person name="Midha S."/>
            <person name="Bansal K."/>
            <person name="Sharma S."/>
            <person name="Kumar N."/>
            <person name="Patil P.P."/>
            <person name="Chaudhry V."/>
            <person name="Patil P.B."/>
        </authorList>
    </citation>
    <scope>NUCLEOTIDE SEQUENCE [LARGE SCALE GENOMIC DNA]</scope>
    <source>
        <strain evidence="2 3">NS365</strain>
    </source>
</reference>
<gene>
    <name evidence="2" type="ORF">NS365_04670</name>
</gene>
<keyword evidence="3" id="KW-1185">Reference proteome</keyword>
<evidence type="ECO:0000256" key="1">
    <source>
        <dbReference type="ARBA" id="ARBA00010751"/>
    </source>
</evidence>
<dbReference type="PANTHER" id="PTHR34068">
    <property type="entry name" value="UPF0145 PROTEIN YBJQ"/>
    <property type="match status" value="1"/>
</dbReference>
<proteinExistence type="inferred from homology"/>
<dbReference type="InterPro" id="IPR002765">
    <property type="entry name" value="UPF0145_YbjQ-like"/>
</dbReference>
<dbReference type="InterPro" id="IPR035439">
    <property type="entry name" value="UPF0145_dom_sf"/>
</dbReference>
<evidence type="ECO:0000313" key="2">
    <source>
        <dbReference type="EMBL" id="KTR07379.1"/>
    </source>
</evidence>
<dbReference type="Gene3D" id="3.30.110.70">
    <property type="entry name" value="Hypothetical protein apc22750. Chain B"/>
    <property type="match status" value="1"/>
</dbReference>
<dbReference type="SUPFAM" id="SSF117782">
    <property type="entry name" value="YbjQ-like"/>
    <property type="match status" value="1"/>
</dbReference>
<dbReference type="Proteomes" id="UP000078529">
    <property type="component" value="Unassembled WGS sequence"/>
</dbReference>
<comment type="caution">
    <text evidence="2">The sequence shown here is derived from an EMBL/GenBank/DDBJ whole genome shotgun (WGS) entry which is preliminary data.</text>
</comment>